<feature type="transmembrane region" description="Helical" evidence="8">
    <location>
        <begin position="29"/>
        <end position="54"/>
    </location>
</feature>
<evidence type="ECO:0000313" key="10">
    <source>
        <dbReference type="Proteomes" id="UP001321186"/>
    </source>
</evidence>
<proteinExistence type="inferred from homology"/>
<evidence type="ECO:0000256" key="6">
    <source>
        <dbReference type="ARBA" id="ARBA00023136"/>
    </source>
</evidence>
<dbReference type="InterPro" id="IPR004299">
    <property type="entry name" value="MBOAT_fam"/>
</dbReference>
<evidence type="ECO:0000256" key="7">
    <source>
        <dbReference type="PIRNR" id="PIRNR016636"/>
    </source>
</evidence>
<evidence type="ECO:0000256" key="3">
    <source>
        <dbReference type="ARBA" id="ARBA00022475"/>
    </source>
</evidence>
<dbReference type="InterPro" id="IPR024194">
    <property type="entry name" value="Ac/AlaTfrase_AlgI/DltB"/>
</dbReference>
<gene>
    <name evidence="9" type="ORF">G9H61_09230</name>
</gene>
<keyword evidence="7" id="KW-0808">Transferase</keyword>
<feature type="transmembrane region" description="Helical" evidence="8">
    <location>
        <begin position="401"/>
        <end position="426"/>
    </location>
</feature>
<reference evidence="9 10" key="1">
    <citation type="submission" date="2020-03" db="EMBL/GenBank/DDBJ databases">
        <authorList>
            <person name="Pitt A."/>
            <person name="Hahn M.W."/>
        </authorList>
    </citation>
    <scope>NUCLEOTIDE SEQUENCE [LARGE SCALE GENOMIC DNA]</scope>
    <source>
        <strain evidence="9 10">5A-MARBSE</strain>
    </source>
</reference>
<accession>A0ABT4JI49</accession>
<keyword evidence="6 7" id="KW-0472">Membrane</keyword>
<keyword evidence="4 8" id="KW-0812">Transmembrane</keyword>
<dbReference type="InterPro" id="IPR028362">
    <property type="entry name" value="AlgI"/>
</dbReference>
<dbReference type="Proteomes" id="UP001321186">
    <property type="component" value="Unassembled WGS sequence"/>
</dbReference>
<comment type="subcellular location">
    <subcellularLocation>
        <location evidence="1">Cell membrane</location>
        <topology evidence="1">Multi-pass membrane protein</topology>
    </subcellularLocation>
</comment>
<dbReference type="RefSeq" id="WP_269010296.1">
    <property type="nucleotide sequence ID" value="NZ_JAANOH010000003.1"/>
</dbReference>
<dbReference type="PIRSF" id="PIRSF016636">
    <property type="entry name" value="AlgI_DltB"/>
    <property type="match status" value="1"/>
</dbReference>
<keyword evidence="7" id="KW-0012">Acyltransferase</keyword>
<dbReference type="PANTHER" id="PTHR13285:SF18">
    <property type="entry name" value="PROTEIN-CYSTEINE N-PALMITOYLTRANSFERASE RASP"/>
    <property type="match status" value="1"/>
</dbReference>
<dbReference type="Pfam" id="PF03062">
    <property type="entry name" value="MBOAT"/>
    <property type="match status" value="1"/>
</dbReference>
<dbReference type="PIRSF" id="PIRSF500217">
    <property type="entry name" value="AlgI"/>
    <property type="match status" value="1"/>
</dbReference>
<organism evidence="9 10">
    <name type="scientific">Aquirufa ecclesiirivi</name>
    <dbReference type="NCBI Taxonomy" id="2715124"/>
    <lineage>
        <taxon>Bacteria</taxon>
        <taxon>Pseudomonadati</taxon>
        <taxon>Bacteroidota</taxon>
        <taxon>Cytophagia</taxon>
        <taxon>Cytophagales</taxon>
        <taxon>Flectobacillaceae</taxon>
        <taxon>Aquirufa</taxon>
    </lineage>
</organism>
<evidence type="ECO:0000256" key="5">
    <source>
        <dbReference type="ARBA" id="ARBA00022989"/>
    </source>
</evidence>
<name>A0ABT4JI49_9BACT</name>
<feature type="transmembrane region" description="Helical" evidence="8">
    <location>
        <begin position="74"/>
        <end position="93"/>
    </location>
</feature>
<dbReference type="EMBL" id="JAANOH010000003">
    <property type="protein sequence ID" value="MCZ2475628.1"/>
    <property type="molecule type" value="Genomic_DNA"/>
</dbReference>
<feature type="transmembrane region" description="Helical" evidence="8">
    <location>
        <begin position="6"/>
        <end position="22"/>
    </location>
</feature>
<comment type="similarity">
    <text evidence="2 7">Belongs to the membrane-bound acyltransferase family.</text>
</comment>
<evidence type="ECO:0000256" key="1">
    <source>
        <dbReference type="ARBA" id="ARBA00004651"/>
    </source>
</evidence>
<feature type="transmembrane region" description="Helical" evidence="8">
    <location>
        <begin position="361"/>
        <end position="381"/>
    </location>
</feature>
<keyword evidence="5 8" id="KW-1133">Transmembrane helix</keyword>
<dbReference type="InterPro" id="IPR051085">
    <property type="entry name" value="MB_O-acyltransferase"/>
</dbReference>
<feature type="transmembrane region" description="Helical" evidence="8">
    <location>
        <begin position="330"/>
        <end position="349"/>
    </location>
</feature>
<protein>
    <submittedName>
        <fullName evidence="9">MBOAT family protein</fullName>
    </submittedName>
</protein>
<feature type="transmembrane region" description="Helical" evidence="8">
    <location>
        <begin position="307"/>
        <end position="324"/>
    </location>
</feature>
<evidence type="ECO:0000256" key="4">
    <source>
        <dbReference type="ARBA" id="ARBA00022692"/>
    </source>
</evidence>
<evidence type="ECO:0000256" key="2">
    <source>
        <dbReference type="ARBA" id="ARBA00010323"/>
    </source>
</evidence>
<evidence type="ECO:0000313" key="9">
    <source>
        <dbReference type="EMBL" id="MCZ2475628.1"/>
    </source>
</evidence>
<dbReference type="PANTHER" id="PTHR13285">
    <property type="entry name" value="ACYLTRANSFERASE"/>
    <property type="match status" value="1"/>
</dbReference>
<comment type="caution">
    <text evidence="9">The sequence shown here is derived from an EMBL/GenBank/DDBJ whole genome shotgun (WGS) entry which is preliminary data.</text>
</comment>
<sequence>MVFNSLQFLVFFGIITSAYFLIQPKFRWFLLLAASCYFYMAFVPMYLGILGFTIVIDYFAGIYLERFQGLQKKLFLAVSLAANVGVLAIFKYYHFIDQNIVWLSEQLGTHVQLPVLEMILPIGLSFHTFQAMSYTIEVYRGHQKAERNFGIYSLYVMFYPQLVAGPIERPQNLLHQFYELHSWDWNRVKSGLLQMASGIFKKVVIADRLALLVDSTYTNIPNQSSAALALASVFYSFQIYCDFSGYSDVAIGAARVMGFKLMDNFNAPYFAKSLPEFWRRWHISLSTWFKDYVYFSLGGNRVSIPKWYLNIMVVFVLSGIWHGASWNFVIWGALHGLFQVIGLSLNRVFPSLAAEAQKQVWVQWAYRLLTFVLVTLAWVFFRLKHFSEVKQFFQTLFMGKTVGLPFALNFNEIVLSICLIISLCWWEYRQRIVGKTQTWPFLFQFSLLALAIYFLGVFSLKQFIYFQF</sequence>
<keyword evidence="3 7" id="KW-1003">Cell membrane</keyword>
<keyword evidence="10" id="KW-1185">Reference proteome</keyword>
<evidence type="ECO:0000256" key="8">
    <source>
        <dbReference type="SAM" id="Phobius"/>
    </source>
</evidence>
<feature type="transmembrane region" description="Helical" evidence="8">
    <location>
        <begin position="438"/>
        <end position="460"/>
    </location>
</feature>